<comment type="similarity">
    <text evidence="2 8">Belongs to the pantothenate synthetase family.</text>
</comment>
<dbReference type="Proteomes" id="UP000184406">
    <property type="component" value="Unassembled WGS sequence"/>
</dbReference>
<comment type="miscellaneous">
    <text evidence="8">The reaction proceeds by a bi uni uni bi ping pong mechanism.</text>
</comment>
<dbReference type="EC" id="6.3.2.1" evidence="8"/>
<sequence>MQLISTKKELKSYLDSHKKTKSIGLVPTMGALHMGHISLVKKSVEENELTFVSIFVNPTQFNNKEDLDKYPSTLEADLNLLQAVSNDIVVFAPSASEIYSGEITSKTYDFEGLENVMEGEFRKGHFDGVGTIVEKLLRIISPTRAYFGEKDFQQLQIIKKLVENTNLPVEIIGCPIVREANGLAMSSRNERLDTELRQEAGFIYKTLKAAKQKFGTKSANFVVDWVKKQFNAHPKLNLEYVKIADTDQLKPVKRKNRKVKYRAFIAVYAGDVRLIDNIAL</sequence>
<accession>A0A1M4V3A4</accession>
<comment type="pathway">
    <text evidence="1 8">Cofactor biosynthesis; (R)-pantothenate biosynthesis; (R)-pantothenate from (R)-pantoate and beta-alanine: step 1/1.</text>
</comment>
<dbReference type="PANTHER" id="PTHR21299">
    <property type="entry name" value="CYTIDYLATE KINASE/PANTOATE-BETA-ALANINE LIGASE"/>
    <property type="match status" value="1"/>
</dbReference>
<feature type="binding site" evidence="8">
    <location>
        <begin position="185"/>
        <end position="188"/>
    </location>
    <ligand>
        <name>ATP</name>
        <dbReference type="ChEBI" id="CHEBI:30616"/>
    </ligand>
</feature>
<dbReference type="UniPathway" id="UPA00028">
    <property type="reaction ID" value="UER00005"/>
</dbReference>
<dbReference type="SUPFAM" id="SSF52374">
    <property type="entry name" value="Nucleotidylyl transferase"/>
    <property type="match status" value="1"/>
</dbReference>
<feature type="binding site" evidence="8">
    <location>
        <position position="154"/>
    </location>
    <ligand>
        <name>(R)-pantoate</name>
        <dbReference type="ChEBI" id="CHEBI:15980"/>
    </ligand>
</feature>
<evidence type="ECO:0000256" key="6">
    <source>
        <dbReference type="ARBA" id="ARBA00022840"/>
    </source>
</evidence>
<dbReference type="Gene3D" id="3.30.1300.10">
    <property type="entry name" value="Pantoate-beta-alanine ligase, C-terminal domain"/>
    <property type="match status" value="1"/>
</dbReference>
<feature type="binding site" evidence="8">
    <location>
        <position position="60"/>
    </location>
    <ligand>
        <name>(R)-pantoate</name>
        <dbReference type="ChEBI" id="CHEBI:15980"/>
    </ligand>
</feature>
<feature type="active site" description="Proton donor" evidence="8">
    <location>
        <position position="36"/>
    </location>
</feature>
<dbReference type="AlphaFoldDB" id="A0A1M4V3A4"/>
<proteinExistence type="inferred from homology"/>
<gene>
    <name evidence="8" type="primary">panC</name>
    <name evidence="9" type="ORF">SAMN03080594_101826</name>
</gene>
<dbReference type="PANTHER" id="PTHR21299:SF1">
    <property type="entry name" value="PANTOATE--BETA-ALANINE LIGASE"/>
    <property type="match status" value="1"/>
</dbReference>
<evidence type="ECO:0000256" key="7">
    <source>
        <dbReference type="ARBA" id="ARBA00048258"/>
    </source>
</evidence>
<dbReference type="GO" id="GO:0004592">
    <property type="term" value="F:pantoate-beta-alanine ligase activity"/>
    <property type="evidence" value="ECO:0007669"/>
    <property type="project" value="UniProtKB-UniRule"/>
</dbReference>
<keyword evidence="4 8" id="KW-0566">Pantothenate biosynthesis</keyword>
<dbReference type="GO" id="GO:0005829">
    <property type="term" value="C:cytosol"/>
    <property type="evidence" value="ECO:0007669"/>
    <property type="project" value="TreeGrafter"/>
</dbReference>
<dbReference type="HAMAP" id="MF_00158">
    <property type="entry name" value="PanC"/>
    <property type="match status" value="1"/>
</dbReference>
<evidence type="ECO:0000256" key="2">
    <source>
        <dbReference type="ARBA" id="ARBA00009256"/>
    </source>
</evidence>
<comment type="subcellular location">
    <subcellularLocation>
        <location evidence="8">Cytoplasm</location>
    </subcellularLocation>
</comment>
<evidence type="ECO:0000313" key="9">
    <source>
        <dbReference type="EMBL" id="SHE63425.1"/>
    </source>
</evidence>
<comment type="function">
    <text evidence="8">Catalyzes the condensation of pantoate with beta-alanine in an ATP-dependent reaction via a pantoyl-adenylate intermediate.</text>
</comment>
<keyword evidence="10" id="KW-1185">Reference proteome</keyword>
<dbReference type="InterPro" id="IPR014729">
    <property type="entry name" value="Rossmann-like_a/b/a_fold"/>
</dbReference>
<organism evidence="9 10">
    <name type="scientific">Arenibacter palladensis</name>
    <dbReference type="NCBI Taxonomy" id="237373"/>
    <lineage>
        <taxon>Bacteria</taxon>
        <taxon>Pseudomonadati</taxon>
        <taxon>Bacteroidota</taxon>
        <taxon>Flavobacteriia</taxon>
        <taxon>Flavobacteriales</taxon>
        <taxon>Flavobacteriaceae</taxon>
        <taxon>Arenibacter</taxon>
    </lineage>
</organism>
<protein>
    <recommendedName>
        <fullName evidence="8">Pantothenate synthetase</fullName>
        <shortName evidence="8">PS</shortName>
        <ecNumber evidence="8">6.3.2.1</ecNumber>
    </recommendedName>
    <alternativeName>
        <fullName evidence="8">Pantoate--beta-alanine ligase</fullName>
    </alternativeName>
    <alternativeName>
        <fullName evidence="8">Pantoate-activating enzyme</fullName>
    </alternativeName>
</protein>
<keyword evidence="5 8" id="KW-0547">Nucleotide-binding</keyword>
<evidence type="ECO:0000256" key="5">
    <source>
        <dbReference type="ARBA" id="ARBA00022741"/>
    </source>
</evidence>
<evidence type="ECO:0000256" key="4">
    <source>
        <dbReference type="ARBA" id="ARBA00022655"/>
    </source>
</evidence>
<evidence type="ECO:0000256" key="3">
    <source>
        <dbReference type="ARBA" id="ARBA00022598"/>
    </source>
</evidence>
<dbReference type="GO" id="GO:0005524">
    <property type="term" value="F:ATP binding"/>
    <property type="evidence" value="ECO:0007669"/>
    <property type="project" value="UniProtKB-KW"/>
</dbReference>
<feature type="binding site" evidence="8">
    <location>
        <begin position="148"/>
        <end position="151"/>
    </location>
    <ligand>
        <name>ATP</name>
        <dbReference type="ChEBI" id="CHEBI:30616"/>
    </ligand>
</feature>
<dbReference type="OrthoDB" id="9773087at2"/>
<keyword evidence="6 8" id="KW-0067">ATP-binding</keyword>
<dbReference type="GO" id="GO:0015940">
    <property type="term" value="P:pantothenate biosynthetic process"/>
    <property type="evidence" value="ECO:0007669"/>
    <property type="project" value="UniProtKB-UniRule"/>
</dbReference>
<feature type="binding site" evidence="8">
    <location>
        <position position="177"/>
    </location>
    <ligand>
        <name>ATP</name>
        <dbReference type="ChEBI" id="CHEBI:30616"/>
    </ligand>
</feature>
<dbReference type="Pfam" id="PF02569">
    <property type="entry name" value="Pantoate_ligase"/>
    <property type="match status" value="1"/>
</dbReference>
<feature type="binding site" evidence="8">
    <location>
        <begin position="29"/>
        <end position="36"/>
    </location>
    <ligand>
        <name>ATP</name>
        <dbReference type="ChEBI" id="CHEBI:30616"/>
    </ligand>
</feature>
<dbReference type="InterPro" id="IPR042176">
    <property type="entry name" value="Pantoate_ligase_C"/>
</dbReference>
<keyword evidence="3 8" id="KW-0436">Ligase</keyword>
<feature type="binding site" evidence="8">
    <location>
        <position position="60"/>
    </location>
    <ligand>
        <name>beta-alanine</name>
        <dbReference type="ChEBI" id="CHEBI:57966"/>
    </ligand>
</feature>
<dbReference type="EMBL" id="FQUX01000001">
    <property type="protein sequence ID" value="SHE63425.1"/>
    <property type="molecule type" value="Genomic_DNA"/>
</dbReference>
<comment type="catalytic activity">
    <reaction evidence="7 8">
        <text>(R)-pantoate + beta-alanine + ATP = (R)-pantothenate + AMP + diphosphate + H(+)</text>
        <dbReference type="Rhea" id="RHEA:10912"/>
        <dbReference type="ChEBI" id="CHEBI:15378"/>
        <dbReference type="ChEBI" id="CHEBI:15980"/>
        <dbReference type="ChEBI" id="CHEBI:29032"/>
        <dbReference type="ChEBI" id="CHEBI:30616"/>
        <dbReference type="ChEBI" id="CHEBI:33019"/>
        <dbReference type="ChEBI" id="CHEBI:57966"/>
        <dbReference type="ChEBI" id="CHEBI:456215"/>
        <dbReference type="EC" id="6.3.2.1"/>
    </reaction>
</comment>
<evidence type="ECO:0000256" key="1">
    <source>
        <dbReference type="ARBA" id="ARBA00004990"/>
    </source>
</evidence>
<dbReference type="InterPro" id="IPR003721">
    <property type="entry name" value="Pantoate_ligase"/>
</dbReference>
<name>A0A1M4V3A4_9FLAO</name>
<comment type="subunit">
    <text evidence="8">Homodimer.</text>
</comment>
<evidence type="ECO:0000313" key="10">
    <source>
        <dbReference type="Proteomes" id="UP000184406"/>
    </source>
</evidence>
<dbReference type="CDD" id="cd00560">
    <property type="entry name" value="PanC"/>
    <property type="match status" value="1"/>
</dbReference>
<dbReference type="RefSeq" id="WP_072860414.1">
    <property type="nucleotide sequence ID" value="NZ_FQUX01000001.1"/>
</dbReference>
<evidence type="ECO:0000256" key="8">
    <source>
        <dbReference type="HAMAP-Rule" id="MF_00158"/>
    </source>
</evidence>
<keyword evidence="8" id="KW-0963">Cytoplasm</keyword>
<dbReference type="Gene3D" id="3.40.50.620">
    <property type="entry name" value="HUPs"/>
    <property type="match status" value="1"/>
</dbReference>
<reference evidence="10" key="1">
    <citation type="submission" date="2016-11" db="EMBL/GenBank/DDBJ databases">
        <authorList>
            <person name="Varghese N."/>
            <person name="Submissions S."/>
        </authorList>
    </citation>
    <scope>NUCLEOTIDE SEQUENCE [LARGE SCALE GENOMIC DNA]</scope>
    <source>
        <strain evidence="10">DSM 17539</strain>
    </source>
</reference>
<dbReference type="NCBIfam" id="TIGR00018">
    <property type="entry name" value="panC"/>
    <property type="match status" value="1"/>
</dbReference>